<sequence>MRTADVLSASLWGLVGAYFIYAGLDLGLGVLRDPGSGFMIFWVGLFMALLSAFVFVAALRATAVSTLSSLWSGTQYAPIVRSMAALCVYAVVLPWLGFTVATVLLLIVLFRALESQPWWTTLLWAVVPTALSILVFRRWLGIQLPAGFFDLG</sequence>
<protein>
    <recommendedName>
        <fullName evidence="2">DUF1468 domain-containing protein</fullName>
    </recommendedName>
</protein>
<feature type="transmembrane region" description="Helical" evidence="1">
    <location>
        <begin position="40"/>
        <end position="63"/>
    </location>
</feature>
<accession>A0A1F6UUX0</accession>
<proteinExistence type="predicted"/>
<dbReference type="EMBL" id="MFSP01000205">
    <property type="protein sequence ID" value="OGI61190.1"/>
    <property type="molecule type" value="Genomic_DNA"/>
</dbReference>
<evidence type="ECO:0000259" key="2">
    <source>
        <dbReference type="Pfam" id="PF07331"/>
    </source>
</evidence>
<dbReference type="AlphaFoldDB" id="A0A1F6UUX0"/>
<evidence type="ECO:0000313" key="4">
    <source>
        <dbReference type="Proteomes" id="UP000179076"/>
    </source>
</evidence>
<keyword evidence="1" id="KW-0812">Transmembrane</keyword>
<feature type="domain" description="DUF1468" evidence="2">
    <location>
        <begin position="8"/>
        <end position="145"/>
    </location>
</feature>
<keyword evidence="1" id="KW-0472">Membrane</keyword>
<dbReference type="Pfam" id="PF07331">
    <property type="entry name" value="TctB"/>
    <property type="match status" value="1"/>
</dbReference>
<dbReference type="Proteomes" id="UP000179076">
    <property type="component" value="Unassembled WGS sequence"/>
</dbReference>
<reference evidence="3 4" key="1">
    <citation type="journal article" date="2016" name="Nat. Commun.">
        <title>Thousands of microbial genomes shed light on interconnected biogeochemical processes in an aquifer system.</title>
        <authorList>
            <person name="Anantharaman K."/>
            <person name="Brown C.T."/>
            <person name="Hug L.A."/>
            <person name="Sharon I."/>
            <person name="Castelle C.J."/>
            <person name="Probst A.J."/>
            <person name="Thomas B.C."/>
            <person name="Singh A."/>
            <person name="Wilkins M.J."/>
            <person name="Karaoz U."/>
            <person name="Brodie E.L."/>
            <person name="Williams K.H."/>
            <person name="Hubbard S.S."/>
            <person name="Banfield J.F."/>
        </authorList>
    </citation>
    <scope>NUCLEOTIDE SEQUENCE [LARGE SCALE GENOMIC DNA]</scope>
</reference>
<feature type="transmembrane region" description="Helical" evidence="1">
    <location>
        <begin position="122"/>
        <end position="140"/>
    </location>
</feature>
<evidence type="ECO:0000256" key="1">
    <source>
        <dbReference type="SAM" id="Phobius"/>
    </source>
</evidence>
<comment type="caution">
    <text evidence="3">The sequence shown here is derived from an EMBL/GenBank/DDBJ whole genome shotgun (WGS) entry which is preliminary data.</text>
</comment>
<feature type="transmembrane region" description="Helical" evidence="1">
    <location>
        <begin position="6"/>
        <end position="28"/>
    </location>
</feature>
<keyword evidence="1" id="KW-1133">Transmembrane helix</keyword>
<organism evidence="3 4">
    <name type="scientific">Candidatus Muproteobacteria bacterium RBG_16_60_9</name>
    <dbReference type="NCBI Taxonomy" id="1817755"/>
    <lineage>
        <taxon>Bacteria</taxon>
        <taxon>Pseudomonadati</taxon>
        <taxon>Pseudomonadota</taxon>
        <taxon>Candidatus Muproteobacteria</taxon>
    </lineage>
</organism>
<evidence type="ECO:0000313" key="3">
    <source>
        <dbReference type="EMBL" id="OGI61190.1"/>
    </source>
</evidence>
<feature type="transmembrane region" description="Helical" evidence="1">
    <location>
        <begin position="83"/>
        <end position="110"/>
    </location>
</feature>
<name>A0A1F6UUX0_9PROT</name>
<gene>
    <name evidence="3" type="ORF">A2W18_07365</name>
</gene>
<dbReference type="InterPro" id="IPR009936">
    <property type="entry name" value="DUF1468"/>
</dbReference>